<feature type="compositionally biased region" description="Basic residues" evidence="1">
    <location>
        <begin position="114"/>
        <end position="130"/>
    </location>
</feature>
<dbReference type="RefSeq" id="WP_005339842.1">
    <property type="nucleotide sequence ID" value="NZ_QRQQ01000001.1"/>
</dbReference>
<evidence type="ECO:0000313" key="3">
    <source>
        <dbReference type="EMBL" id="RHN19159.1"/>
    </source>
</evidence>
<dbReference type="Proteomes" id="UP000285652">
    <property type="component" value="Unassembled WGS sequence"/>
</dbReference>
<protein>
    <recommendedName>
        <fullName evidence="2">DUF6673 domain-containing protein</fullName>
    </recommendedName>
</protein>
<dbReference type="EMBL" id="QRQQ01000001">
    <property type="protein sequence ID" value="RHN19159.1"/>
    <property type="molecule type" value="Genomic_DNA"/>
</dbReference>
<evidence type="ECO:0000256" key="1">
    <source>
        <dbReference type="SAM" id="MobiDB-lite"/>
    </source>
</evidence>
<evidence type="ECO:0000313" key="4">
    <source>
        <dbReference type="Proteomes" id="UP000285652"/>
    </source>
</evidence>
<comment type="caution">
    <text evidence="3">The sequence shown here is derived from an EMBL/GenBank/DDBJ whole genome shotgun (WGS) entry which is preliminary data.</text>
</comment>
<dbReference type="AlphaFoldDB" id="A0A415UM36"/>
<proteinExistence type="predicted"/>
<feature type="region of interest" description="Disordered" evidence="1">
    <location>
        <begin position="107"/>
        <end position="141"/>
    </location>
</feature>
<organism evidence="3 4">
    <name type="scientific">Dorea formicigenerans</name>
    <dbReference type="NCBI Taxonomy" id="39486"/>
    <lineage>
        <taxon>Bacteria</taxon>
        <taxon>Bacillati</taxon>
        <taxon>Bacillota</taxon>
        <taxon>Clostridia</taxon>
        <taxon>Lachnospirales</taxon>
        <taxon>Lachnospiraceae</taxon>
        <taxon>Dorea</taxon>
    </lineage>
</organism>
<name>A0A415UM36_9FIRM</name>
<accession>A0A415UM36</accession>
<reference evidence="3 4" key="1">
    <citation type="submission" date="2018-08" db="EMBL/GenBank/DDBJ databases">
        <title>A genome reference for cultivated species of the human gut microbiota.</title>
        <authorList>
            <person name="Zou Y."/>
            <person name="Xue W."/>
            <person name="Luo G."/>
        </authorList>
    </citation>
    <scope>NUCLEOTIDE SEQUENCE [LARGE SCALE GENOMIC DNA]</scope>
    <source>
        <strain evidence="3 4">AF31-13BH</strain>
    </source>
</reference>
<evidence type="ECO:0000259" key="2">
    <source>
        <dbReference type="Pfam" id="PF20378"/>
    </source>
</evidence>
<gene>
    <name evidence="3" type="ORF">DWZ24_00980</name>
</gene>
<sequence>MSLFKYGNLEAEIDFTDADFLDRIDEAKQNLEEDMKGIPKTGKAADIVRAQCQCFFNFFDYILGEGTHEEMFHGRTSLNMCIDASDMIAKFEEEEVDKLNKKYDKYTVQQHGNRQQKRNYNKQQGKKHNKGNVSYYPNGNR</sequence>
<feature type="domain" description="DUF6673" evidence="2">
    <location>
        <begin position="12"/>
        <end position="117"/>
    </location>
</feature>
<dbReference type="Pfam" id="PF20378">
    <property type="entry name" value="DUF6673"/>
    <property type="match status" value="1"/>
</dbReference>
<dbReference type="InterPro" id="IPR046655">
    <property type="entry name" value="DUF6673"/>
</dbReference>